<reference evidence="1" key="1">
    <citation type="submission" date="2020-05" db="EMBL/GenBank/DDBJ databases">
        <authorList>
            <person name="Chiriac C."/>
            <person name="Salcher M."/>
            <person name="Ghai R."/>
            <person name="Kavagutti S V."/>
        </authorList>
    </citation>
    <scope>NUCLEOTIDE SEQUENCE</scope>
</reference>
<evidence type="ECO:0000313" key="1">
    <source>
        <dbReference type="EMBL" id="CAB5003813.1"/>
    </source>
</evidence>
<accession>A0A6J7PKR0</accession>
<dbReference type="EMBL" id="CAFBPC010000084">
    <property type="protein sequence ID" value="CAB5003813.1"/>
    <property type="molecule type" value="Genomic_DNA"/>
</dbReference>
<protein>
    <submittedName>
        <fullName evidence="1">Unannotated protein</fullName>
    </submittedName>
</protein>
<name>A0A6J7PKR0_9ZZZZ</name>
<organism evidence="1">
    <name type="scientific">freshwater metagenome</name>
    <dbReference type="NCBI Taxonomy" id="449393"/>
    <lineage>
        <taxon>unclassified sequences</taxon>
        <taxon>metagenomes</taxon>
        <taxon>ecological metagenomes</taxon>
    </lineage>
</organism>
<dbReference type="AlphaFoldDB" id="A0A6J7PKR0"/>
<proteinExistence type="predicted"/>
<gene>
    <name evidence="1" type="ORF">UFOPK4057_00472</name>
</gene>
<sequence length="137" mass="14759">MLYATGSQNSGVSFFVQNDRLVLDYNAFGDHAIIESSSVIPDGDHEFRVKLRRGDGMAGNLEIEIDGVSAGSVQVPLYMRMISSLGPSVGYDHGSAVSTRYAAPYEYTGDLHEVVLESGKAKPDVASAEAKAEMNRQ</sequence>